<dbReference type="CDD" id="cd07341">
    <property type="entry name" value="M56_BlaR1_MecR1_like"/>
    <property type="match status" value="1"/>
</dbReference>
<keyword evidence="2" id="KW-0472">Membrane</keyword>
<evidence type="ECO:0000313" key="4">
    <source>
        <dbReference type="EMBL" id="QOY88988.1"/>
    </source>
</evidence>
<feature type="transmembrane region" description="Helical" evidence="2">
    <location>
        <begin position="298"/>
        <end position="319"/>
    </location>
</feature>
<dbReference type="NCBIfam" id="TIGR03435">
    <property type="entry name" value="Soli_TIGR03435"/>
    <property type="match status" value="1"/>
</dbReference>
<reference evidence="4 5" key="1">
    <citation type="submission" date="2020-10" db="EMBL/GenBank/DDBJ databases">
        <title>Complete genome sequence of Paludibaculum fermentans P105T, a facultatively anaerobic acidobacterium capable of dissimilatory Fe(III) reduction.</title>
        <authorList>
            <person name="Dedysh S.N."/>
            <person name="Beletsky A.V."/>
            <person name="Kulichevskaya I.S."/>
            <person name="Mardanov A.V."/>
            <person name="Ravin N.V."/>
        </authorList>
    </citation>
    <scope>NUCLEOTIDE SEQUENCE [LARGE SCALE GENOMIC DNA]</scope>
    <source>
        <strain evidence="4 5">P105</strain>
    </source>
</reference>
<dbReference type="Pfam" id="PF05569">
    <property type="entry name" value="Peptidase_M56"/>
    <property type="match status" value="1"/>
</dbReference>
<accession>A0A7S7SLM2</accession>
<dbReference type="InterPro" id="IPR052173">
    <property type="entry name" value="Beta-lactam_resp_regulator"/>
</dbReference>
<dbReference type="AlphaFoldDB" id="A0A7S7SLM2"/>
<gene>
    <name evidence="4" type="ORF">IRI77_03240</name>
</gene>
<feature type="transmembrane region" description="Helical" evidence="2">
    <location>
        <begin position="39"/>
        <end position="59"/>
    </location>
</feature>
<evidence type="ECO:0000256" key="2">
    <source>
        <dbReference type="SAM" id="Phobius"/>
    </source>
</evidence>
<feature type="transmembrane region" description="Helical" evidence="2">
    <location>
        <begin position="109"/>
        <end position="128"/>
    </location>
</feature>
<dbReference type="InterPro" id="IPR008756">
    <property type="entry name" value="Peptidase_M56"/>
</dbReference>
<evidence type="ECO:0000259" key="3">
    <source>
        <dbReference type="Pfam" id="PF05569"/>
    </source>
</evidence>
<dbReference type="Pfam" id="PF12543">
    <property type="entry name" value="DUF3738"/>
    <property type="match status" value="1"/>
</dbReference>
<feature type="compositionally biased region" description="Low complexity" evidence="1">
    <location>
        <begin position="531"/>
        <end position="547"/>
    </location>
</feature>
<protein>
    <submittedName>
        <fullName evidence="4">TIGR03435 family protein</fullName>
    </submittedName>
</protein>
<feature type="domain" description="Peptidase M56" evidence="3">
    <location>
        <begin position="23"/>
        <end position="283"/>
    </location>
</feature>
<evidence type="ECO:0000313" key="5">
    <source>
        <dbReference type="Proteomes" id="UP000593892"/>
    </source>
</evidence>
<dbReference type="Proteomes" id="UP000593892">
    <property type="component" value="Chromosome"/>
</dbReference>
<proteinExistence type="predicted"/>
<dbReference type="EMBL" id="CP063849">
    <property type="protein sequence ID" value="QOY88988.1"/>
    <property type="molecule type" value="Genomic_DNA"/>
</dbReference>
<dbReference type="PANTHER" id="PTHR34978">
    <property type="entry name" value="POSSIBLE SENSOR-TRANSDUCER PROTEIN BLAR"/>
    <property type="match status" value="1"/>
</dbReference>
<keyword evidence="5" id="KW-1185">Reference proteome</keyword>
<keyword evidence="2" id="KW-1133">Transmembrane helix</keyword>
<keyword evidence="2" id="KW-0812">Transmembrane</keyword>
<dbReference type="PANTHER" id="PTHR34978:SF3">
    <property type="entry name" value="SLR0241 PROTEIN"/>
    <property type="match status" value="1"/>
</dbReference>
<sequence length="582" mass="63161">MMLGELSPVANHLWQSTVFAAAAWAAAVTLRRNRPQLRYGVWLAASLKFLMPFSLLVGAGSRLHWTEAPPVAAPVSSAIRQIGQPFEALPFMSAVSVSTPGRDAWNPETLLICLWILGAVCVLSQRWFRWRSIRLALASASPVPIAGPVPILSSPARLEPGVFGILRPVLLLPEGIGERLAPAQLQSILEHEFCHVRRRDNLTAALHMLVETIFWFHPLVWWIGARLVQERENCCDAEVLSTGSEPEVYAAGLLNVCRHYLESPLACASGVTGADLKKRVEAIMTYRRAHRLSLARKLMLGVAGVAAVAGPLLVGALSVPASFAQPGNDAGSFEVASIKPTDPASRGIRLGLLPGGGLRCQNVRLRQLIEFAYEVQPFQISGGPDWLNDRGFDIVAKAPRSAEAIDLEQLNFAQQKSLEVLVRQRTRSLLAERFQLTIHRTTKEMPVYSLVTVKGGAKLKAADGAEGNKQQMRGNPGRLIGQNMGLDSLANHLSRLLSRPVIDRTGLAGRFNFELEWTPDREMEGGPRGPGPADKAATAAAPDPTGPSLFTALQEQLGLKLESTKGPGEIVVIDRAEKPSEN</sequence>
<dbReference type="InterPro" id="IPR017801">
    <property type="entry name" value="DUF3738"/>
</dbReference>
<dbReference type="KEGG" id="pfer:IRI77_03240"/>
<evidence type="ECO:0000256" key="1">
    <source>
        <dbReference type="SAM" id="MobiDB-lite"/>
    </source>
</evidence>
<dbReference type="RefSeq" id="WP_194450651.1">
    <property type="nucleotide sequence ID" value="NZ_CP063849.1"/>
</dbReference>
<feature type="transmembrane region" description="Helical" evidence="2">
    <location>
        <begin position="12"/>
        <end position="30"/>
    </location>
</feature>
<feature type="region of interest" description="Disordered" evidence="1">
    <location>
        <begin position="518"/>
        <end position="548"/>
    </location>
</feature>
<name>A0A7S7SLM2_PALFE</name>
<organism evidence="4 5">
    <name type="scientific">Paludibaculum fermentans</name>
    <dbReference type="NCBI Taxonomy" id="1473598"/>
    <lineage>
        <taxon>Bacteria</taxon>
        <taxon>Pseudomonadati</taxon>
        <taxon>Acidobacteriota</taxon>
        <taxon>Terriglobia</taxon>
        <taxon>Bryobacterales</taxon>
        <taxon>Bryobacteraceae</taxon>
        <taxon>Paludibaculum</taxon>
    </lineage>
</organism>